<keyword evidence="3 9" id="KW-0489">Methyltransferase</keyword>
<dbReference type="Proteomes" id="UP000011713">
    <property type="component" value="Unassembled WGS sequence"/>
</dbReference>
<keyword evidence="11" id="KW-1185">Reference proteome</keyword>
<dbReference type="NCBIfam" id="TIGR00091">
    <property type="entry name" value="tRNA (guanosine(46)-N7)-methyltransferase TrmB"/>
    <property type="match status" value="1"/>
</dbReference>
<keyword evidence="2 9" id="KW-0820">tRNA-binding</keyword>
<dbReference type="InterPro" id="IPR029063">
    <property type="entry name" value="SAM-dependent_MTases_sf"/>
</dbReference>
<evidence type="ECO:0000256" key="7">
    <source>
        <dbReference type="ARBA" id="ARBA00022884"/>
    </source>
</evidence>
<dbReference type="eggNOG" id="KOG3115">
    <property type="taxonomic scope" value="Eukaryota"/>
</dbReference>
<dbReference type="HOGENOM" id="CLU_050910_3_0_1"/>
<reference evidence="11" key="1">
    <citation type="journal article" date="2010" name="Science">
        <title>Signatures of adaptation to obligate biotrophy in the Hyaloperonospora arabidopsidis genome.</title>
        <authorList>
            <person name="Baxter L."/>
            <person name="Tripathy S."/>
            <person name="Ishaque N."/>
            <person name="Boot N."/>
            <person name="Cabral A."/>
            <person name="Kemen E."/>
            <person name="Thines M."/>
            <person name="Ah-Fong A."/>
            <person name="Anderson R."/>
            <person name="Badejoko W."/>
            <person name="Bittner-Eddy P."/>
            <person name="Boore J.L."/>
            <person name="Chibucos M.C."/>
            <person name="Coates M."/>
            <person name="Dehal P."/>
            <person name="Delehaunty K."/>
            <person name="Dong S."/>
            <person name="Downton P."/>
            <person name="Dumas B."/>
            <person name="Fabro G."/>
            <person name="Fronick C."/>
            <person name="Fuerstenberg S.I."/>
            <person name="Fulton L."/>
            <person name="Gaulin E."/>
            <person name="Govers F."/>
            <person name="Hughes L."/>
            <person name="Humphray S."/>
            <person name="Jiang R.H."/>
            <person name="Judelson H."/>
            <person name="Kamoun S."/>
            <person name="Kyung K."/>
            <person name="Meijer H."/>
            <person name="Minx P."/>
            <person name="Morris P."/>
            <person name="Nelson J."/>
            <person name="Phuntumart V."/>
            <person name="Qutob D."/>
            <person name="Rehmany A."/>
            <person name="Rougon-Cardoso A."/>
            <person name="Ryden P."/>
            <person name="Torto-Alalibo T."/>
            <person name="Studholme D."/>
            <person name="Wang Y."/>
            <person name="Win J."/>
            <person name="Wood J."/>
            <person name="Clifton S.W."/>
            <person name="Rogers J."/>
            <person name="Van den Ackerveken G."/>
            <person name="Jones J.D."/>
            <person name="McDowell J.M."/>
            <person name="Beynon J."/>
            <person name="Tyler B.M."/>
        </authorList>
    </citation>
    <scope>NUCLEOTIDE SEQUENCE [LARGE SCALE GENOMIC DNA]</scope>
    <source>
        <strain evidence="11">Emoy2</strain>
    </source>
</reference>
<dbReference type="GO" id="GO:0005634">
    <property type="term" value="C:nucleus"/>
    <property type="evidence" value="ECO:0007669"/>
    <property type="project" value="UniProtKB-SubCell"/>
</dbReference>
<evidence type="ECO:0000256" key="9">
    <source>
        <dbReference type="HAMAP-Rule" id="MF_03055"/>
    </source>
</evidence>
<feature type="binding site" evidence="9">
    <location>
        <begin position="89"/>
        <end position="90"/>
    </location>
    <ligand>
        <name>S-adenosyl-L-methionine</name>
        <dbReference type="ChEBI" id="CHEBI:59789"/>
    </ligand>
</feature>
<dbReference type="HAMAP" id="MF_03055">
    <property type="entry name" value="tRNA_methyltr_TrmB_euk"/>
    <property type="match status" value="1"/>
</dbReference>
<evidence type="ECO:0000256" key="6">
    <source>
        <dbReference type="ARBA" id="ARBA00022694"/>
    </source>
</evidence>
<comment type="pathway">
    <text evidence="9">tRNA modification; N(7)-methylguanine-tRNA biosynthesis.</text>
</comment>
<dbReference type="GO" id="GO:0043527">
    <property type="term" value="C:tRNA methyltransferase complex"/>
    <property type="evidence" value="ECO:0007669"/>
    <property type="project" value="TreeGrafter"/>
</dbReference>
<comment type="caution">
    <text evidence="9">Lacks conserved residue(s) required for the propagation of feature annotation.</text>
</comment>
<dbReference type="VEuPathDB" id="FungiDB:HpaG812001"/>
<keyword evidence="8 9" id="KW-0539">Nucleus</keyword>
<organism evidence="10 11">
    <name type="scientific">Hyaloperonospora arabidopsidis (strain Emoy2)</name>
    <name type="common">Downy mildew agent</name>
    <name type="synonym">Peronospora arabidopsidis</name>
    <dbReference type="NCBI Taxonomy" id="559515"/>
    <lineage>
        <taxon>Eukaryota</taxon>
        <taxon>Sar</taxon>
        <taxon>Stramenopiles</taxon>
        <taxon>Oomycota</taxon>
        <taxon>Peronosporomycetes</taxon>
        <taxon>Peronosporales</taxon>
        <taxon>Peronosporaceae</taxon>
        <taxon>Hyaloperonospora</taxon>
    </lineage>
</organism>
<dbReference type="AlphaFoldDB" id="M4BZH8"/>
<comment type="similarity">
    <text evidence="9">Belongs to the class I-like SAM-binding methyltransferase superfamily. TrmB family.</text>
</comment>
<dbReference type="GO" id="GO:0000049">
    <property type="term" value="F:tRNA binding"/>
    <property type="evidence" value="ECO:0007669"/>
    <property type="project" value="UniProtKB-UniRule"/>
</dbReference>
<evidence type="ECO:0000313" key="11">
    <source>
        <dbReference type="Proteomes" id="UP000011713"/>
    </source>
</evidence>
<dbReference type="EnsemblProtists" id="HpaT812001">
    <property type="protein sequence ID" value="HpaP812001"/>
    <property type="gene ID" value="HpaG812001"/>
</dbReference>
<evidence type="ECO:0000256" key="2">
    <source>
        <dbReference type="ARBA" id="ARBA00022555"/>
    </source>
</evidence>
<dbReference type="InParanoid" id="M4BZH8"/>
<reference evidence="10" key="2">
    <citation type="submission" date="2015-06" db="UniProtKB">
        <authorList>
            <consortium name="EnsemblProtists"/>
        </authorList>
    </citation>
    <scope>IDENTIFICATION</scope>
    <source>
        <strain evidence="10">Emoy2</strain>
    </source>
</reference>
<evidence type="ECO:0000256" key="3">
    <source>
        <dbReference type="ARBA" id="ARBA00022603"/>
    </source>
</evidence>
<evidence type="ECO:0000256" key="8">
    <source>
        <dbReference type="ARBA" id="ARBA00023242"/>
    </source>
</evidence>
<dbReference type="GO" id="GO:0008176">
    <property type="term" value="F:tRNA (guanine(46)-N7)-methyltransferase activity"/>
    <property type="evidence" value="ECO:0007669"/>
    <property type="project" value="UniProtKB-UniRule"/>
</dbReference>
<dbReference type="OMA" id="LNVMKFG"/>
<feature type="binding site" evidence="9">
    <location>
        <begin position="56"/>
        <end position="57"/>
    </location>
    <ligand>
        <name>S-adenosyl-L-methionine</name>
        <dbReference type="ChEBI" id="CHEBI:59789"/>
    </ligand>
</feature>
<evidence type="ECO:0000256" key="5">
    <source>
        <dbReference type="ARBA" id="ARBA00022691"/>
    </source>
</evidence>
<proteinExistence type="inferred from homology"/>
<dbReference type="FunFam" id="3.40.50.150:FF:000309">
    <property type="entry name" value="tRNA (guanine-N(7)-)-methyltransferase"/>
    <property type="match status" value="1"/>
</dbReference>
<comment type="function">
    <text evidence="9">Catalyzes the formation of N(7)-methylguanine at position 46 (m7G46) in tRNA.</text>
</comment>
<dbReference type="InterPro" id="IPR025763">
    <property type="entry name" value="Trm8_euk"/>
</dbReference>
<dbReference type="STRING" id="559515.M4BZH8"/>
<dbReference type="UniPathway" id="UPA00989"/>
<comment type="subcellular location">
    <subcellularLocation>
        <location evidence="9">Nucleus</location>
    </subcellularLocation>
</comment>
<feature type="binding site" evidence="9">
    <location>
        <begin position="187"/>
        <end position="189"/>
    </location>
    <ligand>
        <name>S-adenosyl-L-methionine</name>
        <dbReference type="ChEBI" id="CHEBI:59789"/>
    </ligand>
</feature>
<evidence type="ECO:0000256" key="1">
    <source>
        <dbReference type="ARBA" id="ARBA00000142"/>
    </source>
</evidence>
<dbReference type="EMBL" id="JH598061">
    <property type="status" value="NOT_ANNOTATED_CDS"/>
    <property type="molecule type" value="Genomic_DNA"/>
</dbReference>
<comment type="catalytic activity">
    <reaction evidence="1 9">
        <text>guanosine(46) in tRNA + S-adenosyl-L-methionine = N(7)-methylguanosine(46) in tRNA + S-adenosyl-L-homocysteine</text>
        <dbReference type="Rhea" id="RHEA:42708"/>
        <dbReference type="Rhea" id="RHEA-COMP:10188"/>
        <dbReference type="Rhea" id="RHEA-COMP:10189"/>
        <dbReference type="ChEBI" id="CHEBI:57856"/>
        <dbReference type="ChEBI" id="CHEBI:59789"/>
        <dbReference type="ChEBI" id="CHEBI:74269"/>
        <dbReference type="ChEBI" id="CHEBI:74480"/>
        <dbReference type="EC" id="2.1.1.33"/>
    </reaction>
</comment>
<dbReference type="EC" id="2.1.1.33" evidence="9"/>
<dbReference type="FunCoup" id="M4BZH8">
    <property type="interactions" value="253"/>
</dbReference>
<dbReference type="PROSITE" id="PS51625">
    <property type="entry name" value="SAM_MT_TRMB"/>
    <property type="match status" value="1"/>
</dbReference>
<dbReference type="InterPro" id="IPR003358">
    <property type="entry name" value="tRNA_(Gua-N-7)_MeTrfase_Trmb"/>
</dbReference>
<evidence type="ECO:0000313" key="10">
    <source>
        <dbReference type="EnsemblProtists" id="HpaP812001"/>
    </source>
</evidence>
<protein>
    <recommendedName>
        <fullName evidence="9">tRNA (guanine-N(7)-)-methyltransferase</fullName>
        <ecNumber evidence="9">2.1.1.33</ecNumber>
    </recommendedName>
    <alternativeName>
        <fullName evidence="9">tRNA (guanine(46)-N(7))-methyltransferase</fullName>
    </alternativeName>
    <alternativeName>
        <fullName evidence="9">tRNA(m7G46)-methyltransferase</fullName>
    </alternativeName>
</protein>
<keyword evidence="4 9" id="KW-0808">Transferase</keyword>
<sequence>MDWSSHYPGIENPLGRRSAPLLYVHKERITEDVVVGLLLLVKLAELFPDKLTLALEIRAKVTEYVRLRIEALRAEKSCQFQNVSVLRTNAMRYLPHYFRKGQLSKLFFCFPDPQFKTRLHRRRIVHTPLLAEYAFLLAPGGILYTITDVEELHEWHVDKCSSHPCFTRIPDSELESDPCVKAMTEETEEGKKVARGGGKKYVAVFRRKANEDVAVDNLFW</sequence>
<name>M4BZH8_HYAAE</name>
<keyword evidence="5 9" id="KW-0949">S-adenosyl-L-methionine</keyword>
<accession>M4BZH8</accession>
<dbReference type="PANTHER" id="PTHR23417:SF16">
    <property type="entry name" value="TRNA (GUANINE-N(7)-)-METHYLTRANSFERASE"/>
    <property type="match status" value="1"/>
</dbReference>
<keyword evidence="7 9" id="KW-0694">RNA-binding</keyword>
<dbReference type="PANTHER" id="PTHR23417">
    <property type="entry name" value="3-DEOXY-D-MANNO-OCTULOSONIC-ACID TRANSFERASE/TRNA GUANINE-N 7 - -METHYLTRANSFERASE"/>
    <property type="match status" value="1"/>
</dbReference>
<dbReference type="Gene3D" id="3.40.50.150">
    <property type="entry name" value="Vaccinia Virus protein VP39"/>
    <property type="match status" value="1"/>
</dbReference>
<evidence type="ECO:0000256" key="4">
    <source>
        <dbReference type="ARBA" id="ARBA00022679"/>
    </source>
</evidence>
<keyword evidence="6 9" id="KW-0819">tRNA processing</keyword>
<feature type="active site" evidence="9">
    <location>
        <position position="112"/>
    </location>
</feature>
<dbReference type="SUPFAM" id="SSF53335">
    <property type="entry name" value="S-adenosyl-L-methionine-dependent methyltransferases"/>
    <property type="match status" value="1"/>
</dbReference>
<feature type="binding site" evidence="9">
    <location>
        <position position="109"/>
    </location>
    <ligand>
        <name>S-adenosyl-L-methionine</name>
        <dbReference type="ChEBI" id="CHEBI:59789"/>
    </ligand>
</feature>
<dbReference type="Pfam" id="PF02390">
    <property type="entry name" value="Methyltransf_4"/>
    <property type="match status" value="1"/>
</dbReference>